<gene>
    <name evidence="1" type="ORF">D7X12_41900</name>
</gene>
<name>A0A3A8M836_9BACT</name>
<evidence type="ECO:0000313" key="1">
    <source>
        <dbReference type="EMBL" id="RKH23292.1"/>
    </source>
</evidence>
<organism evidence="1 2">
    <name type="scientific">Corallococcus sicarius</name>
    <dbReference type="NCBI Taxonomy" id="2316726"/>
    <lineage>
        <taxon>Bacteria</taxon>
        <taxon>Pseudomonadati</taxon>
        <taxon>Myxococcota</taxon>
        <taxon>Myxococcia</taxon>
        <taxon>Myxococcales</taxon>
        <taxon>Cystobacterineae</taxon>
        <taxon>Myxococcaceae</taxon>
        <taxon>Corallococcus</taxon>
    </lineage>
</organism>
<evidence type="ECO:0000313" key="2">
    <source>
        <dbReference type="Proteomes" id="UP000273405"/>
    </source>
</evidence>
<reference evidence="2" key="1">
    <citation type="submission" date="2018-09" db="EMBL/GenBank/DDBJ databases">
        <authorList>
            <person name="Livingstone P.G."/>
            <person name="Whitworth D.E."/>
        </authorList>
    </citation>
    <scope>NUCLEOTIDE SEQUENCE [LARGE SCALE GENOMIC DNA]</scope>
    <source>
        <strain evidence="2">CA040B</strain>
    </source>
</reference>
<sequence length="107" mass="11884">MHPSPIDLLQSHHMATTTKLPLPARSILVAARALAMVVAGRQVRGSRECEFLKRLHESLAADGNLQLADECPAAVLRYFFGIRGILDLNSFWFPNFCRNLLILGEAL</sequence>
<keyword evidence="2" id="KW-1185">Reference proteome</keyword>
<proteinExistence type="predicted"/>
<dbReference type="Proteomes" id="UP000273405">
    <property type="component" value="Unassembled WGS sequence"/>
</dbReference>
<dbReference type="EMBL" id="RAWG01000731">
    <property type="protein sequence ID" value="RKH23292.1"/>
    <property type="molecule type" value="Genomic_DNA"/>
</dbReference>
<accession>A0A3A8M836</accession>
<protein>
    <submittedName>
        <fullName evidence="1">Uncharacterized protein</fullName>
    </submittedName>
</protein>
<dbReference type="AlphaFoldDB" id="A0A3A8M836"/>
<comment type="caution">
    <text evidence="1">The sequence shown here is derived from an EMBL/GenBank/DDBJ whole genome shotgun (WGS) entry which is preliminary data.</text>
</comment>